<dbReference type="SUPFAM" id="SSF52540">
    <property type="entry name" value="P-loop containing nucleoside triphosphate hydrolases"/>
    <property type="match status" value="1"/>
</dbReference>
<dbReference type="RefSeq" id="WP_378968729.1">
    <property type="nucleotide sequence ID" value="NZ_JBHTBJ010000010.1"/>
</dbReference>
<name>A0ABW2HRL6_9ACTN</name>
<comment type="caution">
    <text evidence="1">The sequence shown here is derived from an EMBL/GenBank/DDBJ whole genome shotgun (WGS) entry which is preliminary data.</text>
</comment>
<accession>A0ABW2HRL6</accession>
<dbReference type="EMBL" id="JBHTBJ010000010">
    <property type="protein sequence ID" value="MFC7275524.1"/>
    <property type="molecule type" value="Genomic_DNA"/>
</dbReference>
<gene>
    <name evidence="1" type="ORF">ACFQS1_16165</name>
</gene>
<protein>
    <submittedName>
        <fullName evidence="1">ATP/GTP-binding protein</fullName>
    </submittedName>
</protein>
<evidence type="ECO:0000313" key="2">
    <source>
        <dbReference type="Proteomes" id="UP001596548"/>
    </source>
</evidence>
<evidence type="ECO:0000313" key="1">
    <source>
        <dbReference type="EMBL" id="MFC7275524.1"/>
    </source>
</evidence>
<dbReference type="InterPro" id="IPR027417">
    <property type="entry name" value="P-loop_NTPase"/>
</dbReference>
<organism evidence="1 2">
    <name type="scientific">Paractinoplanes rhizophilus</name>
    <dbReference type="NCBI Taxonomy" id="1416877"/>
    <lineage>
        <taxon>Bacteria</taxon>
        <taxon>Bacillati</taxon>
        <taxon>Actinomycetota</taxon>
        <taxon>Actinomycetes</taxon>
        <taxon>Micromonosporales</taxon>
        <taxon>Micromonosporaceae</taxon>
        <taxon>Paractinoplanes</taxon>
    </lineage>
</organism>
<sequence length="175" mass="19740">MIVWLNGPFGVGKSTTVARLHPSLEDATTYDPEVYGGLLQRTLGIFQPGDFQNLPMWRTGTVRGAARRARRHATVLMPMSVLNLDYQAEILDGMRRRGLDVLHVTLHASSSELRRRIDADTVDTGARPWRLEQLERYEKAYHGLAERGPVVDTDGRGPDEVAARVLDLVRERRQP</sequence>
<proteinExistence type="predicted"/>
<dbReference type="Proteomes" id="UP001596548">
    <property type="component" value="Unassembled WGS sequence"/>
</dbReference>
<dbReference type="Gene3D" id="3.40.50.300">
    <property type="entry name" value="P-loop containing nucleotide triphosphate hydrolases"/>
    <property type="match status" value="1"/>
</dbReference>
<reference evidence="2" key="1">
    <citation type="journal article" date="2019" name="Int. J. Syst. Evol. Microbiol.">
        <title>The Global Catalogue of Microorganisms (GCM) 10K type strain sequencing project: providing services to taxonomists for standard genome sequencing and annotation.</title>
        <authorList>
            <consortium name="The Broad Institute Genomics Platform"/>
            <consortium name="The Broad Institute Genome Sequencing Center for Infectious Disease"/>
            <person name="Wu L."/>
            <person name="Ma J."/>
        </authorList>
    </citation>
    <scope>NUCLEOTIDE SEQUENCE [LARGE SCALE GENOMIC DNA]</scope>
    <source>
        <strain evidence="2">XZYJT-10</strain>
    </source>
</reference>
<keyword evidence="2" id="KW-1185">Reference proteome</keyword>